<dbReference type="EMBL" id="JANDBC010000001">
    <property type="protein sequence ID" value="MCP9291761.1"/>
    <property type="molecule type" value="Genomic_DNA"/>
</dbReference>
<feature type="transmembrane region" description="Helical" evidence="1">
    <location>
        <begin position="78"/>
        <end position="98"/>
    </location>
</feature>
<evidence type="ECO:0000256" key="1">
    <source>
        <dbReference type="SAM" id="Phobius"/>
    </source>
</evidence>
<organism evidence="2 3">
    <name type="scientific">Gracilimonas sediminicola</name>
    <dbReference type="NCBI Taxonomy" id="2952158"/>
    <lineage>
        <taxon>Bacteria</taxon>
        <taxon>Pseudomonadati</taxon>
        <taxon>Balneolota</taxon>
        <taxon>Balneolia</taxon>
        <taxon>Balneolales</taxon>
        <taxon>Balneolaceae</taxon>
        <taxon>Gracilimonas</taxon>
    </lineage>
</organism>
<dbReference type="RefSeq" id="WP_255134623.1">
    <property type="nucleotide sequence ID" value="NZ_JANDBC010000001.1"/>
</dbReference>
<dbReference type="Proteomes" id="UP001139125">
    <property type="component" value="Unassembled WGS sequence"/>
</dbReference>
<reference evidence="2" key="1">
    <citation type="submission" date="2022-06" db="EMBL/GenBank/DDBJ databases">
        <title>Gracilimonas sp. CAU 1638 isolated from sea sediment.</title>
        <authorList>
            <person name="Kim W."/>
        </authorList>
    </citation>
    <scope>NUCLEOTIDE SEQUENCE</scope>
    <source>
        <strain evidence="2">CAU 1638</strain>
    </source>
</reference>
<dbReference type="AlphaFoldDB" id="A0A9X2RE52"/>
<comment type="caution">
    <text evidence="2">The sequence shown here is derived from an EMBL/GenBank/DDBJ whole genome shotgun (WGS) entry which is preliminary data.</text>
</comment>
<feature type="transmembrane region" description="Helical" evidence="1">
    <location>
        <begin position="6"/>
        <end position="24"/>
    </location>
</feature>
<proteinExistence type="predicted"/>
<evidence type="ECO:0000313" key="3">
    <source>
        <dbReference type="Proteomes" id="UP001139125"/>
    </source>
</evidence>
<keyword evidence="1" id="KW-0472">Membrane</keyword>
<name>A0A9X2RE52_9BACT</name>
<gene>
    <name evidence="2" type="ORF">NM125_09270</name>
</gene>
<evidence type="ECO:0000313" key="2">
    <source>
        <dbReference type="EMBL" id="MCP9291761.1"/>
    </source>
</evidence>
<keyword evidence="1" id="KW-0812">Transmembrane</keyword>
<evidence type="ECO:0008006" key="4">
    <source>
        <dbReference type="Google" id="ProtNLM"/>
    </source>
</evidence>
<keyword evidence="3" id="KW-1185">Reference proteome</keyword>
<protein>
    <recommendedName>
        <fullName evidence="4">DUF1772 domain-containing protein</fullName>
    </recommendedName>
</protein>
<accession>A0A9X2RE52</accession>
<keyword evidence="1" id="KW-1133">Transmembrane helix</keyword>
<sequence>MSYELIFLINTFSSFFMAGLIWTVQLVHYPSFHFVGTDNFSAFQHHHVHSIDKIVIPVMVAEITSSFGLAWIDGWFSLNAVGFYIVVLIWAATGLFSVPAHSELEKSKDDSAIKKLVSTNWVRTILWTVKSGINTWILWNLIK</sequence>